<dbReference type="EMBL" id="JBHSKF010000002">
    <property type="protein sequence ID" value="MFC5286236.1"/>
    <property type="molecule type" value="Genomic_DNA"/>
</dbReference>
<name>A0ABW0EJZ2_9PSEU</name>
<comment type="caution">
    <text evidence="2">The sequence shown here is derived from an EMBL/GenBank/DDBJ whole genome shotgun (WGS) entry which is preliminary data.</text>
</comment>
<reference evidence="3" key="1">
    <citation type="journal article" date="2019" name="Int. J. Syst. Evol. Microbiol.">
        <title>The Global Catalogue of Microorganisms (GCM) 10K type strain sequencing project: providing services to taxonomists for standard genome sequencing and annotation.</title>
        <authorList>
            <consortium name="The Broad Institute Genomics Platform"/>
            <consortium name="The Broad Institute Genome Sequencing Center for Infectious Disease"/>
            <person name="Wu L."/>
            <person name="Ma J."/>
        </authorList>
    </citation>
    <scope>NUCLEOTIDE SEQUENCE [LARGE SCALE GENOMIC DNA]</scope>
    <source>
        <strain evidence="3">CCUG 59778</strain>
    </source>
</reference>
<evidence type="ECO:0000313" key="2">
    <source>
        <dbReference type="EMBL" id="MFC5286236.1"/>
    </source>
</evidence>
<feature type="chain" id="PRO_5045102705" evidence="1">
    <location>
        <begin position="26"/>
        <end position="385"/>
    </location>
</feature>
<dbReference type="Proteomes" id="UP001596157">
    <property type="component" value="Unassembled WGS sequence"/>
</dbReference>
<organism evidence="2 3">
    <name type="scientific">Actinokineospora guangxiensis</name>
    <dbReference type="NCBI Taxonomy" id="1490288"/>
    <lineage>
        <taxon>Bacteria</taxon>
        <taxon>Bacillati</taxon>
        <taxon>Actinomycetota</taxon>
        <taxon>Actinomycetes</taxon>
        <taxon>Pseudonocardiales</taxon>
        <taxon>Pseudonocardiaceae</taxon>
        <taxon>Actinokineospora</taxon>
    </lineage>
</organism>
<dbReference type="SUPFAM" id="SSF53474">
    <property type="entry name" value="alpha/beta-Hydrolases"/>
    <property type="match status" value="1"/>
</dbReference>
<dbReference type="RefSeq" id="WP_378243995.1">
    <property type="nucleotide sequence ID" value="NZ_JBHSKF010000002.1"/>
</dbReference>
<evidence type="ECO:0000256" key="1">
    <source>
        <dbReference type="SAM" id="SignalP"/>
    </source>
</evidence>
<feature type="signal peptide" evidence="1">
    <location>
        <begin position="1"/>
        <end position="25"/>
    </location>
</feature>
<keyword evidence="1" id="KW-0732">Signal</keyword>
<accession>A0ABW0EJZ2</accession>
<sequence length="385" mass="40404">MTWSRMGAVGAAVVAVAGLASGAVAAQAPPLSTPGDVSRIELVSSSTVDGWRYDFYRNRAYPCSITGYQTFTIATRSSMPPTADALLWTFLHGGGTGYFRPDGTPTSTAHMTEESAAQQRDSLRVNALNARVSAMGGVRMMAVSMCNRDIYGGFGLADPNNPNTTPDGGPRHTNGLLATKAAVQFATTAHPSSDHVLYGASAGSFGTFHVGFGLQQQGLAPAGVVADSGVMNTAWEDATGDSPICGHTEEWADIYPRRLHPALTTGANDPDQSIAAGRFRVPVLDVWSIGDPGQCGTTPMACPLRDGTRPTLGSVDCLHEPLTRVLAGDPRSDSMRLCVTSPGSERHCGVHTPTTDEGAVNTLAGEPADFNGKILTWVRARVLDD</sequence>
<dbReference type="InterPro" id="IPR029058">
    <property type="entry name" value="AB_hydrolase_fold"/>
</dbReference>
<proteinExistence type="predicted"/>
<protein>
    <submittedName>
        <fullName evidence="2">Uncharacterized protein</fullName>
    </submittedName>
</protein>
<gene>
    <name evidence="2" type="ORF">ACFPM7_04175</name>
</gene>
<keyword evidence="3" id="KW-1185">Reference proteome</keyword>
<evidence type="ECO:0000313" key="3">
    <source>
        <dbReference type="Proteomes" id="UP001596157"/>
    </source>
</evidence>